<keyword evidence="3" id="KW-1185">Reference proteome</keyword>
<proteinExistence type="predicted"/>
<gene>
    <name evidence="2" type="ORF">BKA67DRAFT_544935</name>
</gene>
<name>A0A9P9A2M8_9PEZI</name>
<reference evidence="2" key="1">
    <citation type="journal article" date="2021" name="Nat. Commun.">
        <title>Genetic determinants of endophytism in the Arabidopsis root mycobiome.</title>
        <authorList>
            <person name="Mesny F."/>
            <person name="Miyauchi S."/>
            <person name="Thiergart T."/>
            <person name="Pickel B."/>
            <person name="Atanasova L."/>
            <person name="Karlsson M."/>
            <person name="Huettel B."/>
            <person name="Barry K.W."/>
            <person name="Haridas S."/>
            <person name="Chen C."/>
            <person name="Bauer D."/>
            <person name="Andreopoulos W."/>
            <person name="Pangilinan J."/>
            <person name="LaButti K."/>
            <person name="Riley R."/>
            <person name="Lipzen A."/>
            <person name="Clum A."/>
            <person name="Drula E."/>
            <person name="Henrissat B."/>
            <person name="Kohler A."/>
            <person name="Grigoriev I.V."/>
            <person name="Martin F.M."/>
            <person name="Hacquard S."/>
        </authorList>
    </citation>
    <scope>NUCLEOTIDE SEQUENCE</scope>
    <source>
        <strain evidence="2">MPI-SDFR-AT-0073</strain>
    </source>
</reference>
<dbReference type="RefSeq" id="XP_045963713.1">
    <property type="nucleotide sequence ID" value="XM_046101303.1"/>
</dbReference>
<organism evidence="2 3">
    <name type="scientific">Truncatella angustata</name>
    <dbReference type="NCBI Taxonomy" id="152316"/>
    <lineage>
        <taxon>Eukaryota</taxon>
        <taxon>Fungi</taxon>
        <taxon>Dikarya</taxon>
        <taxon>Ascomycota</taxon>
        <taxon>Pezizomycotina</taxon>
        <taxon>Sordariomycetes</taxon>
        <taxon>Xylariomycetidae</taxon>
        <taxon>Amphisphaeriales</taxon>
        <taxon>Sporocadaceae</taxon>
        <taxon>Truncatella</taxon>
    </lineage>
</organism>
<accession>A0A9P9A2M8</accession>
<evidence type="ECO:0000313" key="3">
    <source>
        <dbReference type="Proteomes" id="UP000758603"/>
    </source>
</evidence>
<sequence>MSTPVPVPSKAAIRALRGLALGTSCALGLVVEDRRRRISTLRTAIDNKKKLRTSRKYHGAAEAVSYAGDDAVVLSGDELHWHYHNASSQISQEPRITSLRSSVIAETNRTIRNEAAGPPATPIAPDKNSVEPRTRTSRTSSSLLPRVAPTAALPKLRDSGGWAQTPALASRPAQRPKIAELFDLPIATINKRLDEPGALATFTAAFLSAGQGKGAFRRKLDKSWLDISQALCIRCQEKGLLQEAQDILVATVRSGEVDEVRYYAHEPFPIMESILRTIDIDRDSAAKRLHLVAQLFLAKFNDKPRLHADEVLHVGKNLISQLIRFNQIQIVHQVYWRVLGQQAHPEEFTAWFLQSLYEYSDYKSVIKYFRVNFSKMSPDISCFDATVELVLASVEAMRGAHAEQVARALSKLCSTTGLQPQTSWLSQLLQSHWSRHKDLEMSQCFFDEFVSSGLMDQIDDREEVYQIMVKLAVLAEDKQVAQRYYQETISLAPRMVNNVWLNGYMTLMKAKDNAWDDVFTDFSNMKRYSKSQMEAYDQTFVAVLKVFADRHIITQVEDFIKLYKAEMDVRFHRYIVTFVANKYGQIHDHEGFIGWLGYCSSQGFAPDPGFTNAILHNFRKQWNFPYWILRKLYCAIRDLDPNSVDKVTTRIMHSAAMEEGNYSGANMNQRLGMLGAAPSKLPYFFKSANERDVLHAMSEEVVRRRPAKAVTIYKRAVRFGMPWCPKCLRVAVEAALQQQGDNIGTAVGFISEMHEKGHDVSSAVGTLIKAQIHQFRGSFEEVMGNLQMLITRFEASGVLIDASVLTQAAVMSAQFKQFDRAIHLCKLAMEKSGATNPCFSRQSLRALLMAYWQTLDTDGMRWLVESLLSSPLAADKKALKLLKDTRKHMADWKQSTRVLEIIEILKNGIDHLKQRREIEIKVGSMMYKETLRIISTAAGASGDGQREQRYRDGNDTSIKEIHRTLTSETRSQAPVEAYG</sequence>
<dbReference type="Proteomes" id="UP000758603">
    <property type="component" value="Unassembled WGS sequence"/>
</dbReference>
<dbReference type="EMBL" id="JAGPXC010000001">
    <property type="protein sequence ID" value="KAH6659582.1"/>
    <property type="molecule type" value="Genomic_DNA"/>
</dbReference>
<dbReference type="GeneID" id="70130195"/>
<protein>
    <submittedName>
        <fullName evidence="2">Uncharacterized protein</fullName>
    </submittedName>
</protein>
<comment type="caution">
    <text evidence="2">The sequence shown here is derived from an EMBL/GenBank/DDBJ whole genome shotgun (WGS) entry which is preliminary data.</text>
</comment>
<evidence type="ECO:0000256" key="1">
    <source>
        <dbReference type="SAM" id="MobiDB-lite"/>
    </source>
</evidence>
<dbReference type="OrthoDB" id="185373at2759"/>
<feature type="region of interest" description="Disordered" evidence="1">
    <location>
        <begin position="109"/>
        <end position="142"/>
    </location>
</feature>
<evidence type="ECO:0000313" key="2">
    <source>
        <dbReference type="EMBL" id="KAH6659582.1"/>
    </source>
</evidence>
<dbReference type="AlphaFoldDB" id="A0A9P9A2M8"/>